<evidence type="ECO:0000256" key="5">
    <source>
        <dbReference type="ARBA" id="ARBA00022722"/>
    </source>
</evidence>
<dbReference type="GO" id="GO:0046872">
    <property type="term" value="F:metal ion binding"/>
    <property type="evidence" value="ECO:0007669"/>
    <property type="project" value="UniProtKB-KW"/>
</dbReference>
<sequence>MGRKRKNGRKVRSAEKMEDKNEETESVYVPMQSVQVQSIPVESVSVESVSVESVPVKSVSVESVQVGSVPVESVSVESVSVESVSVESVSVESVSVESVQVGSVPVESVPVESVPVESVPVESVPVESVPVESVSVESVSVESVSVESVPVKSVSVESVQVGSVPVESVPVESVPVESVLVESVSVESVSVESVSVESVPVQFSPVESAPVESVLVESVPVHSVPIQPQSKECYPAPSTGQTDQDKHMPEQTIPKQPEQHKPAQLNPAYPSADQHNQARIPSALPSQTPPEHPYLAKLPIPPTTQSEDQPSPDQGSPLRFSPDQPSLDQSPLSSPDEDKPKKKGDANKLSVLTWNIDCLDLDNIKERVSRLLDYLIEYHPDIVLLQEVIFPVYQVLQQVLKPYHVLSGSDRNYFTAILLRKSRVQLLEGSIVNYPSTNMRRNLLMAKIVFLGHSLCVMTSHLESMKSGGSERQNQLRILWDKMMEQPQDHNVIFGGDTNLRDWEVKNLGGLPEGICDVWEYLGQPEDCRYTWDCVTNDNKEIAFPARLRFDRLFFKQAGKGSKVIPDGLTLVGQERLANSDQFTSDHWGLLSSFILEPFSHPE</sequence>
<evidence type="ECO:0000256" key="6">
    <source>
        <dbReference type="ARBA" id="ARBA00022723"/>
    </source>
</evidence>
<dbReference type="PANTHER" id="PTHR15822">
    <property type="entry name" value="TRAF AND TNF RECEPTOR-ASSOCIATED PROTEIN"/>
    <property type="match status" value="1"/>
</dbReference>
<evidence type="ECO:0000256" key="2">
    <source>
        <dbReference type="ARBA" id="ARBA00001946"/>
    </source>
</evidence>
<evidence type="ECO:0000256" key="10">
    <source>
        <dbReference type="ARBA" id="ARBA00023204"/>
    </source>
</evidence>
<evidence type="ECO:0000256" key="11">
    <source>
        <dbReference type="ARBA" id="ARBA00023242"/>
    </source>
</evidence>
<dbReference type="CDD" id="cd09080">
    <property type="entry name" value="TDP2"/>
    <property type="match status" value="1"/>
</dbReference>
<evidence type="ECO:0000256" key="4">
    <source>
        <dbReference type="ARBA" id="ARBA00017870"/>
    </source>
</evidence>
<evidence type="ECO:0000259" key="14">
    <source>
        <dbReference type="Pfam" id="PF03372"/>
    </source>
</evidence>
<evidence type="ECO:0000256" key="1">
    <source>
        <dbReference type="ARBA" id="ARBA00001936"/>
    </source>
</evidence>
<keyword evidence="9" id="KW-0460">Magnesium</keyword>
<dbReference type="InterPro" id="IPR036691">
    <property type="entry name" value="Endo/exonu/phosph_ase_sf"/>
</dbReference>
<comment type="cofactor">
    <cofactor evidence="1">
        <name>Mn(2+)</name>
        <dbReference type="ChEBI" id="CHEBI:29035"/>
    </cofactor>
</comment>
<feature type="compositionally biased region" description="Low complexity" evidence="13">
    <location>
        <begin position="321"/>
        <end position="334"/>
    </location>
</feature>
<evidence type="ECO:0000313" key="16">
    <source>
        <dbReference type="Proteomes" id="UP001557470"/>
    </source>
</evidence>
<evidence type="ECO:0000256" key="7">
    <source>
        <dbReference type="ARBA" id="ARBA00022763"/>
    </source>
</evidence>
<reference evidence="15 16" key="1">
    <citation type="submission" date="2024-06" db="EMBL/GenBank/DDBJ databases">
        <authorList>
            <person name="Pan Q."/>
            <person name="Wen M."/>
            <person name="Jouanno E."/>
            <person name="Zahm M."/>
            <person name="Klopp C."/>
            <person name="Cabau C."/>
            <person name="Louis A."/>
            <person name="Berthelot C."/>
            <person name="Parey E."/>
            <person name="Roest Crollius H."/>
            <person name="Montfort J."/>
            <person name="Robinson-Rechavi M."/>
            <person name="Bouchez O."/>
            <person name="Lampietro C."/>
            <person name="Lopez Roques C."/>
            <person name="Donnadieu C."/>
            <person name="Postlethwait J."/>
            <person name="Bobe J."/>
            <person name="Verreycken H."/>
            <person name="Guiguen Y."/>
        </authorList>
    </citation>
    <scope>NUCLEOTIDE SEQUENCE [LARGE SCALE GENOMIC DNA]</scope>
    <source>
        <strain evidence="15">Up_M1</strain>
        <tissue evidence="15">Testis</tissue>
    </source>
</reference>
<dbReference type="GO" id="GO:0016605">
    <property type="term" value="C:PML body"/>
    <property type="evidence" value="ECO:0007669"/>
    <property type="project" value="UniProtKB-SubCell"/>
</dbReference>
<dbReference type="InterPro" id="IPR051547">
    <property type="entry name" value="TDP2-like"/>
</dbReference>
<dbReference type="GO" id="GO:0004518">
    <property type="term" value="F:nuclease activity"/>
    <property type="evidence" value="ECO:0007669"/>
    <property type="project" value="UniProtKB-KW"/>
</dbReference>
<dbReference type="FunFam" id="3.60.10.10:FF:000024">
    <property type="entry name" value="Tyrosyl-DNA phosphodiesterase 2"/>
    <property type="match status" value="1"/>
</dbReference>
<evidence type="ECO:0000256" key="12">
    <source>
        <dbReference type="ARBA" id="ARBA00031304"/>
    </source>
</evidence>
<dbReference type="PANTHER" id="PTHR15822:SF4">
    <property type="entry name" value="TYROSYL-DNA PHOSPHODIESTERASE 2"/>
    <property type="match status" value="1"/>
</dbReference>
<comment type="cofactor">
    <cofactor evidence="2">
        <name>Mg(2+)</name>
        <dbReference type="ChEBI" id="CHEBI:18420"/>
    </cofactor>
</comment>
<keyword evidence="7" id="KW-0227">DNA damage</keyword>
<evidence type="ECO:0000313" key="15">
    <source>
        <dbReference type="EMBL" id="KAL0984864.1"/>
    </source>
</evidence>
<gene>
    <name evidence="15" type="ORF">UPYG_G00149680</name>
</gene>
<keyword evidence="16" id="KW-1185">Reference proteome</keyword>
<dbReference type="GO" id="GO:0006281">
    <property type="term" value="P:DNA repair"/>
    <property type="evidence" value="ECO:0007669"/>
    <property type="project" value="UniProtKB-KW"/>
</dbReference>
<accession>A0ABD0X0V5</accession>
<protein>
    <recommendedName>
        <fullName evidence="4">Tyrosyl-DNA phosphodiesterase 2</fullName>
    </recommendedName>
    <alternativeName>
        <fullName evidence="12">5'-tyrosyl-DNA phosphodiesterase</fullName>
    </alternativeName>
</protein>
<feature type="compositionally biased region" description="Polar residues" evidence="13">
    <location>
        <begin position="303"/>
        <end position="314"/>
    </location>
</feature>
<dbReference type="Pfam" id="PF03372">
    <property type="entry name" value="Exo_endo_phos"/>
    <property type="match status" value="1"/>
</dbReference>
<dbReference type="SUPFAM" id="SSF56219">
    <property type="entry name" value="DNase I-like"/>
    <property type="match status" value="1"/>
</dbReference>
<dbReference type="GO" id="GO:0070259">
    <property type="term" value="F:tyrosyl-DNA phosphodiesterase activity"/>
    <property type="evidence" value="ECO:0007669"/>
    <property type="project" value="UniProtKB-ARBA"/>
</dbReference>
<evidence type="ECO:0000256" key="3">
    <source>
        <dbReference type="ARBA" id="ARBA00004322"/>
    </source>
</evidence>
<keyword evidence="10" id="KW-0234">DNA repair</keyword>
<dbReference type="GO" id="GO:0003677">
    <property type="term" value="F:DNA binding"/>
    <property type="evidence" value="ECO:0007669"/>
    <property type="project" value="UniProtKB-ARBA"/>
</dbReference>
<dbReference type="Proteomes" id="UP001557470">
    <property type="component" value="Unassembled WGS sequence"/>
</dbReference>
<evidence type="ECO:0000256" key="8">
    <source>
        <dbReference type="ARBA" id="ARBA00022801"/>
    </source>
</evidence>
<organism evidence="15 16">
    <name type="scientific">Umbra pygmaea</name>
    <name type="common">Eastern mudminnow</name>
    <dbReference type="NCBI Taxonomy" id="75934"/>
    <lineage>
        <taxon>Eukaryota</taxon>
        <taxon>Metazoa</taxon>
        <taxon>Chordata</taxon>
        <taxon>Craniata</taxon>
        <taxon>Vertebrata</taxon>
        <taxon>Euteleostomi</taxon>
        <taxon>Actinopterygii</taxon>
        <taxon>Neopterygii</taxon>
        <taxon>Teleostei</taxon>
        <taxon>Protacanthopterygii</taxon>
        <taxon>Esociformes</taxon>
        <taxon>Umbridae</taxon>
        <taxon>Umbra</taxon>
    </lineage>
</organism>
<proteinExistence type="predicted"/>
<dbReference type="Gene3D" id="3.60.10.10">
    <property type="entry name" value="Endonuclease/exonuclease/phosphatase"/>
    <property type="match status" value="1"/>
</dbReference>
<feature type="compositionally biased region" description="Basic residues" evidence="13">
    <location>
        <begin position="1"/>
        <end position="11"/>
    </location>
</feature>
<dbReference type="AlphaFoldDB" id="A0ABD0X0V5"/>
<feature type="region of interest" description="Disordered" evidence="13">
    <location>
        <begin position="226"/>
        <end position="344"/>
    </location>
</feature>
<keyword evidence="8" id="KW-0378">Hydrolase</keyword>
<evidence type="ECO:0000256" key="13">
    <source>
        <dbReference type="SAM" id="MobiDB-lite"/>
    </source>
</evidence>
<keyword evidence="6" id="KW-0479">Metal-binding</keyword>
<keyword evidence="11" id="KW-0539">Nucleus</keyword>
<keyword evidence="5" id="KW-0540">Nuclease</keyword>
<feature type="domain" description="Endonuclease/exonuclease/phosphatase" evidence="14">
    <location>
        <begin position="352"/>
        <end position="587"/>
    </location>
</feature>
<name>A0ABD0X0V5_UMBPY</name>
<dbReference type="InterPro" id="IPR005135">
    <property type="entry name" value="Endo/exonuclease/phosphatase"/>
</dbReference>
<dbReference type="EMBL" id="JAGEUA010000004">
    <property type="protein sequence ID" value="KAL0984864.1"/>
    <property type="molecule type" value="Genomic_DNA"/>
</dbReference>
<comment type="subcellular location">
    <subcellularLocation>
        <location evidence="3">Nucleus</location>
        <location evidence="3">PML body</location>
    </subcellularLocation>
</comment>
<feature type="region of interest" description="Disordered" evidence="13">
    <location>
        <begin position="1"/>
        <end position="26"/>
    </location>
</feature>
<comment type="caution">
    <text evidence="15">The sequence shown here is derived from an EMBL/GenBank/DDBJ whole genome shotgun (WGS) entry which is preliminary data.</text>
</comment>
<evidence type="ECO:0000256" key="9">
    <source>
        <dbReference type="ARBA" id="ARBA00022842"/>
    </source>
</evidence>